<evidence type="ECO:0000256" key="3">
    <source>
        <dbReference type="ARBA" id="ARBA00022723"/>
    </source>
</evidence>
<dbReference type="PANTHER" id="PTHR46206:SF6">
    <property type="entry name" value="CYTOCHROME P450 MONOOXYGENASE AN1598-RELATED"/>
    <property type="match status" value="1"/>
</dbReference>
<protein>
    <recommendedName>
        <fullName evidence="11">Cytochrome P450</fullName>
    </recommendedName>
</protein>
<dbReference type="CDD" id="cd11041">
    <property type="entry name" value="CYP503A1-like"/>
    <property type="match status" value="1"/>
</dbReference>
<dbReference type="GO" id="GO:0020037">
    <property type="term" value="F:heme binding"/>
    <property type="evidence" value="ECO:0007669"/>
    <property type="project" value="InterPro"/>
</dbReference>
<keyword evidence="7 8" id="KW-0349">Heme</keyword>
<keyword evidence="4 8" id="KW-0560">Oxidoreductase</keyword>
<comment type="cofactor">
    <cofactor evidence="1 7">
        <name>heme</name>
        <dbReference type="ChEBI" id="CHEBI:30413"/>
    </cofactor>
</comment>
<accession>A0A0C2X8E8</accession>
<dbReference type="InterPro" id="IPR017972">
    <property type="entry name" value="Cyt_P450_CS"/>
</dbReference>
<dbReference type="Proteomes" id="UP000054549">
    <property type="component" value="Unassembled WGS sequence"/>
</dbReference>
<comment type="similarity">
    <text evidence="2 8">Belongs to the cytochrome P450 family.</text>
</comment>
<evidence type="ECO:0000256" key="2">
    <source>
        <dbReference type="ARBA" id="ARBA00010617"/>
    </source>
</evidence>
<dbReference type="HOGENOM" id="CLU_022195_0_2_1"/>
<dbReference type="InterPro" id="IPR002403">
    <property type="entry name" value="Cyt_P450_E_grp-IV"/>
</dbReference>
<dbReference type="GO" id="GO:0016705">
    <property type="term" value="F:oxidoreductase activity, acting on paired donors, with incorporation or reduction of molecular oxygen"/>
    <property type="evidence" value="ECO:0007669"/>
    <property type="project" value="InterPro"/>
</dbReference>
<dbReference type="GO" id="GO:0004497">
    <property type="term" value="F:monooxygenase activity"/>
    <property type="evidence" value="ECO:0007669"/>
    <property type="project" value="UniProtKB-KW"/>
</dbReference>
<dbReference type="InterPro" id="IPR001128">
    <property type="entry name" value="Cyt_P450"/>
</dbReference>
<evidence type="ECO:0008006" key="11">
    <source>
        <dbReference type="Google" id="ProtNLM"/>
    </source>
</evidence>
<dbReference type="PROSITE" id="PS00086">
    <property type="entry name" value="CYTOCHROME_P450"/>
    <property type="match status" value="1"/>
</dbReference>
<gene>
    <name evidence="9" type="ORF">M378DRAFT_77528</name>
</gene>
<feature type="non-terminal residue" evidence="9">
    <location>
        <position position="1"/>
    </location>
</feature>
<evidence type="ECO:0000256" key="4">
    <source>
        <dbReference type="ARBA" id="ARBA00023002"/>
    </source>
</evidence>
<evidence type="ECO:0000256" key="6">
    <source>
        <dbReference type="ARBA" id="ARBA00023033"/>
    </source>
</evidence>
<keyword evidence="3 7" id="KW-0479">Metal-binding</keyword>
<dbReference type="InterPro" id="IPR036396">
    <property type="entry name" value="Cyt_P450_sf"/>
</dbReference>
<evidence type="ECO:0000256" key="7">
    <source>
        <dbReference type="PIRSR" id="PIRSR602403-1"/>
    </source>
</evidence>
<keyword evidence="10" id="KW-1185">Reference proteome</keyword>
<feature type="binding site" description="axial binding residue" evidence="7">
    <location>
        <position position="415"/>
    </location>
    <ligand>
        <name>heme</name>
        <dbReference type="ChEBI" id="CHEBI:30413"/>
    </ligand>
    <ligandPart>
        <name>Fe</name>
        <dbReference type="ChEBI" id="CHEBI:18248"/>
    </ligandPart>
</feature>
<dbReference type="OrthoDB" id="1844152at2759"/>
<sequence>LRSIPTVGSSGFWMSYLGALRFFFNAPSMMQEGYSKYRGSIFKVPLFSKWMIMVSGLEMIEDIRSASDDYLSAAEAFRETLHSDLTLGAETFQNLYHLEVIKLPLTRNIGPGFADIKDEIVTAFNDSISKYTEWTTVIAYPTMMDIVCRTSNRMFVGLPLCRNPDYLQLNKQLTIDLIKAARILNLFPSFLRPTVAWLLPDIHRGIERGSKYLEPIFNDRLEQDARLGKDWPERPNDGISWLIEYSNPEQSKSQRIKCVVIRMLLINFAAIHSTTMAFTHVLYDLATRPEYVQPMRDEVEAVIREEGWSKSAIGRMRKLDSFIKESLRLSYLSLFVMRRKVMKDFTFSNGVTIPAGNTVAASAITNVDPEYYADATTFDGFRFEKMRNGEGMENKHQVISLDLNCILFGHGRHACPGRFFAANELKVMLAHVLLNYDVHMANGGGRPANCVFGPDSMPDPTAQVMFRKRSKHNNDNDYLPFLFNDFTA</sequence>
<dbReference type="SUPFAM" id="SSF48264">
    <property type="entry name" value="Cytochrome P450"/>
    <property type="match status" value="1"/>
</dbReference>
<dbReference type="PRINTS" id="PR00465">
    <property type="entry name" value="EP450IV"/>
</dbReference>
<dbReference type="AlphaFoldDB" id="A0A0C2X8E8"/>
<dbReference type="EMBL" id="KN818245">
    <property type="protein sequence ID" value="KIL65013.1"/>
    <property type="molecule type" value="Genomic_DNA"/>
</dbReference>
<dbReference type="InParanoid" id="A0A0C2X8E8"/>
<dbReference type="Gene3D" id="1.10.630.10">
    <property type="entry name" value="Cytochrome P450"/>
    <property type="match status" value="1"/>
</dbReference>
<evidence type="ECO:0000256" key="8">
    <source>
        <dbReference type="RuleBase" id="RU000461"/>
    </source>
</evidence>
<name>A0A0C2X8E8_AMAMK</name>
<evidence type="ECO:0000256" key="5">
    <source>
        <dbReference type="ARBA" id="ARBA00023004"/>
    </source>
</evidence>
<organism evidence="9 10">
    <name type="scientific">Amanita muscaria (strain Koide BX008)</name>
    <dbReference type="NCBI Taxonomy" id="946122"/>
    <lineage>
        <taxon>Eukaryota</taxon>
        <taxon>Fungi</taxon>
        <taxon>Dikarya</taxon>
        <taxon>Basidiomycota</taxon>
        <taxon>Agaricomycotina</taxon>
        <taxon>Agaricomycetes</taxon>
        <taxon>Agaricomycetidae</taxon>
        <taxon>Agaricales</taxon>
        <taxon>Pluteineae</taxon>
        <taxon>Amanitaceae</taxon>
        <taxon>Amanita</taxon>
    </lineage>
</organism>
<keyword evidence="6 8" id="KW-0503">Monooxygenase</keyword>
<reference evidence="9 10" key="1">
    <citation type="submission" date="2014-04" db="EMBL/GenBank/DDBJ databases">
        <title>Evolutionary Origins and Diversification of the Mycorrhizal Mutualists.</title>
        <authorList>
            <consortium name="DOE Joint Genome Institute"/>
            <consortium name="Mycorrhizal Genomics Consortium"/>
            <person name="Kohler A."/>
            <person name="Kuo A."/>
            <person name="Nagy L.G."/>
            <person name="Floudas D."/>
            <person name="Copeland A."/>
            <person name="Barry K.W."/>
            <person name="Cichocki N."/>
            <person name="Veneault-Fourrey C."/>
            <person name="LaButti K."/>
            <person name="Lindquist E.A."/>
            <person name="Lipzen A."/>
            <person name="Lundell T."/>
            <person name="Morin E."/>
            <person name="Murat C."/>
            <person name="Riley R."/>
            <person name="Ohm R."/>
            <person name="Sun H."/>
            <person name="Tunlid A."/>
            <person name="Henrissat B."/>
            <person name="Grigoriev I.V."/>
            <person name="Hibbett D.S."/>
            <person name="Martin F."/>
        </authorList>
    </citation>
    <scope>NUCLEOTIDE SEQUENCE [LARGE SCALE GENOMIC DNA]</scope>
    <source>
        <strain evidence="9 10">Koide BX008</strain>
    </source>
</reference>
<dbReference type="STRING" id="946122.A0A0C2X8E8"/>
<dbReference type="GO" id="GO:0005506">
    <property type="term" value="F:iron ion binding"/>
    <property type="evidence" value="ECO:0007669"/>
    <property type="project" value="InterPro"/>
</dbReference>
<evidence type="ECO:0000256" key="1">
    <source>
        <dbReference type="ARBA" id="ARBA00001971"/>
    </source>
</evidence>
<dbReference type="PANTHER" id="PTHR46206">
    <property type="entry name" value="CYTOCHROME P450"/>
    <property type="match status" value="1"/>
</dbReference>
<dbReference type="Pfam" id="PF00067">
    <property type="entry name" value="p450"/>
    <property type="match status" value="1"/>
</dbReference>
<keyword evidence="5 7" id="KW-0408">Iron</keyword>
<proteinExistence type="inferred from homology"/>
<evidence type="ECO:0000313" key="9">
    <source>
        <dbReference type="EMBL" id="KIL65013.1"/>
    </source>
</evidence>
<evidence type="ECO:0000313" key="10">
    <source>
        <dbReference type="Proteomes" id="UP000054549"/>
    </source>
</evidence>